<keyword evidence="3" id="KW-1185">Reference proteome</keyword>
<dbReference type="AlphaFoldDB" id="R8B1M7"/>
<organism evidence="2 3">
    <name type="scientific">Marinobacter lipolyticus SM19</name>
    <dbReference type="NCBI Taxonomy" id="1318628"/>
    <lineage>
        <taxon>Bacteria</taxon>
        <taxon>Pseudomonadati</taxon>
        <taxon>Pseudomonadota</taxon>
        <taxon>Gammaproteobacteria</taxon>
        <taxon>Pseudomonadales</taxon>
        <taxon>Marinobacteraceae</taxon>
        <taxon>Marinobacter</taxon>
    </lineage>
</organism>
<protein>
    <submittedName>
        <fullName evidence="2">Sarcosine oxidase subunit gamma</fullName>
    </submittedName>
</protein>
<dbReference type="Pfam" id="PF04268">
    <property type="entry name" value="SoxG"/>
    <property type="match status" value="1"/>
</dbReference>
<evidence type="ECO:0000256" key="1">
    <source>
        <dbReference type="SAM" id="MobiDB-lite"/>
    </source>
</evidence>
<proteinExistence type="predicted"/>
<dbReference type="HOGENOM" id="CLU_114076_0_0_6"/>
<dbReference type="InterPro" id="IPR007375">
    <property type="entry name" value="SoxG"/>
</dbReference>
<dbReference type="Gene3D" id="3.30.70.1520">
    <property type="entry name" value="Heterotetrameric sarcosine oxidase"/>
    <property type="match status" value="1"/>
</dbReference>
<gene>
    <name evidence="2" type="ORF">MARLIPOL_07004</name>
</gene>
<dbReference type="STRING" id="1318628.MARLIPOL_07004"/>
<evidence type="ECO:0000313" key="2">
    <source>
        <dbReference type="EMBL" id="EON92480.1"/>
    </source>
</evidence>
<dbReference type="OrthoDB" id="9814782at2"/>
<sequence length="239" mass="26204">MSEAINKAVLESTQIAIMEQLPETGVPARSPLAHQQQTASRTAPENPGVYLWESALKTHLALRGDANNADFANGVEAATGLALPEVLQSNHNNEWALSWIAPDEWLLTGPGDQALAMEMSLREQLGGHYAVINVGGGQTLVRLAGPRARSVLMKSCPYDVHDRNFPVGKVVNTVLGKSQATLRRVGDDEWELVVRRSFADYIWRWLVDASQEYRLSLEQPTQGASKNRAGRLQASPVEN</sequence>
<dbReference type="eggNOG" id="COG4583">
    <property type="taxonomic scope" value="Bacteria"/>
</dbReference>
<dbReference type="InterPro" id="IPR027266">
    <property type="entry name" value="TrmE/GcvT-like"/>
</dbReference>
<feature type="region of interest" description="Disordered" evidence="1">
    <location>
        <begin position="218"/>
        <end position="239"/>
    </location>
</feature>
<dbReference type="Gene3D" id="3.30.1360.120">
    <property type="entry name" value="Probable tRNA modification gtpase trme, domain 1"/>
    <property type="match status" value="1"/>
</dbReference>
<dbReference type="Proteomes" id="UP000016540">
    <property type="component" value="Unassembled WGS sequence"/>
</dbReference>
<name>R8B1M7_9GAMM</name>
<dbReference type="PATRIC" id="fig|1318628.3.peg.1401"/>
<dbReference type="EMBL" id="ASAD01000010">
    <property type="protein sequence ID" value="EON92480.1"/>
    <property type="molecule type" value="Genomic_DNA"/>
</dbReference>
<evidence type="ECO:0000313" key="3">
    <source>
        <dbReference type="Proteomes" id="UP000016540"/>
    </source>
</evidence>
<dbReference type="RefSeq" id="WP_012137406.1">
    <property type="nucleotide sequence ID" value="NZ_KE007317.1"/>
</dbReference>
<comment type="caution">
    <text evidence="2">The sequence shown here is derived from an EMBL/GenBank/DDBJ whole genome shotgun (WGS) entry which is preliminary data.</text>
</comment>
<dbReference type="SUPFAM" id="SSF103025">
    <property type="entry name" value="Folate-binding domain"/>
    <property type="match status" value="1"/>
</dbReference>
<reference evidence="2 3" key="1">
    <citation type="journal article" date="2013" name="Genome Announc.">
        <title>Draft Genome Sequence of the Moderately Halophilic Bacterium Marinobacter lipolyticus Strain SM19.</title>
        <authorList>
            <person name="Papke R.T."/>
            <person name="de la Haba R.R."/>
            <person name="Infante-Dominguez C."/>
            <person name="Perez D."/>
            <person name="Sanchez-Porro C."/>
            <person name="Lapierre P."/>
            <person name="Ventosa A."/>
        </authorList>
    </citation>
    <scope>NUCLEOTIDE SEQUENCE [LARGE SCALE GENOMIC DNA]</scope>
    <source>
        <strain evidence="2 3">SM19</strain>
    </source>
</reference>
<accession>R8B1M7</accession>